<comment type="caution">
    <text evidence="5">The sequence shown here is derived from an EMBL/GenBank/DDBJ whole genome shotgun (WGS) entry which is preliminary data.</text>
</comment>
<evidence type="ECO:0000256" key="3">
    <source>
        <dbReference type="ARBA" id="ARBA00022737"/>
    </source>
</evidence>
<keyword evidence="2" id="KW-0433">Leucine-rich repeat</keyword>
<feature type="region of interest" description="Disordered" evidence="4">
    <location>
        <begin position="1"/>
        <end position="31"/>
    </location>
</feature>
<dbReference type="PANTHER" id="PTHR24113">
    <property type="entry name" value="RAN GTPASE-ACTIVATING PROTEIN 1"/>
    <property type="match status" value="1"/>
</dbReference>
<dbReference type="InterPro" id="IPR027038">
    <property type="entry name" value="RanGap"/>
</dbReference>
<dbReference type="Gene3D" id="3.80.10.10">
    <property type="entry name" value="Ribonuclease Inhibitor"/>
    <property type="match status" value="1"/>
</dbReference>
<evidence type="ECO:0000256" key="1">
    <source>
        <dbReference type="ARBA" id="ARBA00022468"/>
    </source>
</evidence>
<organism evidence="5 6">
    <name type="scientific">Diaporthe eres</name>
    <name type="common">Phomopsis oblonga</name>
    <dbReference type="NCBI Taxonomy" id="83184"/>
    <lineage>
        <taxon>Eukaryota</taxon>
        <taxon>Fungi</taxon>
        <taxon>Dikarya</taxon>
        <taxon>Ascomycota</taxon>
        <taxon>Pezizomycotina</taxon>
        <taxon>Sordariomycetes</taxon>
        <taxon>Sordariomycetidae</taxon>
        <taxon>Diaporthales</taxon>
        <taxon>Diaporthaceae</taxon>
        <taxon>Diaporthe</taxon>
        <taxon>Diaporthe eres species complex</taxon>
    </lineage>
</organism>
<evidence type="ECO:0000313" key="6">
    <source>
        <dbReference type="Proteomes" id="UP001430848"/>
    </source>
</evidence>
<evidence type="ECO:0000313" key="5">
    <source>
        <dbReference type="EMBL" id="KAK7708873.1"/>
    </source>
</evidence>
<evidence type="ECO:0000256" key="4">
    <source>
        <dbReference type="SAM" id="MobiDB-lite"/>
    </source>
</evidence>
<dbReference type="PANTHER" id="PTHR24113:SF12">
    <property type="entry name" value="RAN GTPASE-ACTIVATING PROTEIN 1"/>
    <property type="match status" value="1"/>
</dbReference>
<name>A0ABR1NNN4_DIAER</name>
<evidence type="ECO:0000256" key="2">
    <source>
        <dbReference type="ARBA" id="ARBA00022614"/>
    </source>
</evidence>
<reference evidence="5 6" key="1">
    <citation type="submission" date="2024-02" db="EMBL/GenBank/DDBJ databases">
        <title>De novo assembly and annotation of 12 fungi associated with fruit tree decline syndrome in Ontario, Canada.</title>
        <authorList>
            <person name="Sulman M."/>
            <person name="Ellouze W."/>
            <person name="Ilyukhin E."/>
        </authorList>
    </citation>
    <scope>NUCLEOTIDE SEQUENCE [LARGE SCALE GENOMIC DNA]</scope>
    <source>
        <strain evidence="5 6">M169</strain>
    </source>
</reference>
<gene>
    <name evidence="5" type="primary">rna1_2</name>
    <name evidence="5" type="ORF">SLS63_013354</name>
</gene>
<keyword evidence="3" id="KW-0677">Repeat</keyword>
<dbReference type="EMBL" id="JAKNSF020000176">
    <property type="protein sequence ID" value="KAK7708873.1"/>
    <property type="molecule type" value="Genomic_DNA"/>
</dbReference>
<keyword evidence="6" id="KW-1185">Reference proteome</keyword>
<dbReference type="SUPFAM" id="SSF52047">
    <property type="entry name" value="RNI-like"/>
    <property type="match status" value="1"/>
</dbReference>
<protein>
    <submittedName>
        <fullName evidence="5">Ran GAP Rna1</fullName>
    </submittedName>
</protein>
<dbReference type="InterPro" id="IPR032675">
    <property type="entry name" value="LRR_dom_sf"/>
</dbReference>
<dbReference type="SMART" id="SM00368">
    <property type="entry name" value="LRR_RI"/>
    <property type="match status" value="5"/>
</dbReference>
<sequence length="479" mass="51830">MATTSSSGPGGRSSQLASAARPRRSAARRTTGIRDAAVKKLSANQCAIGKMLGRARCSDDPKDCKCHSLESKLRAQLLRLATRPLGEPISFTLDDSFTFEPADADQVALFFNTYGHLYHIRKFTLNDNVVKLNTPEQILPYVVAIKNLPYLEEISFAGASIGIWASYALAEALRTKTRLRRADFSNCFAGRKTPEIAPALDALVSAFLELPVLESISLADNAFGPDVEWPLVRLVQSHTPLQELNVDNLGIGPESGPAFCIALITLAENKKAIGAPPLRTLLCGRNRFVQDDEEPLMGMADWAAALAANPQLRTLGFSNNGIRREGMDLFVSEGLAHLHAIEELDLQDNSIAPRGAKHTALAEAVGGWPNLRVFNLNDSMLGSRGAALLIPALAAVQPSRLESLKMAGNNLTSANTMALAGAFGQLSELRDLELNMNNIPQDDEGFATLGRLLEERGVERGIKTSMDSLQDFDQSEPSQ</sequence>
<proteinExistence type="predicted"/>
<keyword evidence="1" id="KW-0343">GTPase activation</keyword>
<accession>A0ABR1NNN4</accession>
<dbReference type="Proteomes" id="UP001430848">
    <property type="component" value="Unassembled WGS sequence"/>
</dbReference>